<dbReference type="InterPro" id="IPR011043">
    <property type="entry name" value="Gal_Oxase/kelch_b-propeller"/>
</dbReference>
<dbReference type="Gene3D" id="2.120.10.80">
    <property type="entry name" value="Kelch-type beta propeller"/>
    <property type="match status" value="1"/>
</dbReference>
<dbReference type="SUPFAM" id="SSF50965">
    <property type="entry name" value="Galactose oxidase, central domain"/>
    <property type="match status" value="1"/>
</dbReference>
<dbReference type="Proteomes" id="UP000242254">
    <property type="component" value="Unassembled WGS sequence"/>
</dbReference>
<keyword evidence="2" id="KW-1185">Reference proteome</keyword>
<name>A0A2G4SLZ9_RHIZD</name>
<proteinExistence type="predicted"/>
<dbReference type="EMBL" id="KZ303857">
    <property type="protein sequence ID" value="PHZ09808.1"/>
    <property type="molecule type" value="Genomic_DNA"/>
</dbReference>
<gene>
    <name evidence="1" type="ORF">RHIMIDRAFT_262551</name>
</gene>
<sequence length="57" mass="6215">MYSHDVANPADNLTLNPVSMSSLLLFDIQNNRWHNVTAGGNIPAPRRGHSAVLSKCL</sequence>
<evidence type="ECO:0000313" key="1">
    <source>
        <dbReference type="EMBL" id="PHZ09808.1"/>
    </source>
</evidence>
<dbReference type="STRING" id="1340429.A0A2G4SLZ9"/>
<dbReference type="InterPro" id="IPR015915">
    <property type="entry name" value="Kelch-typ_b-propeller"/>
</dbReference>
<dbReference type="RefSeq" id="XP_023463516.1">
    <property type="nucleotide sequence ID" value="XM_023611613.1"/>
</dbReference>
<accession>A0A2G4SLZ9</accession>
<evidence type="ECO:0000313" key="2">
    <source>
        <dbReference type="Proteomes" id="UP000242254"/>
    </source>
</evidence>
<protein>
    <submittedName>
        <fullName evidence="1">Uncharacterized protein</fullName>
    </submittedName>
</protein>
<dbReference type="GeneID" id="35442602"/>
<dbReference type="AlphaFoldDB" id="A0A2G4SLZ9"/>
<organism evidence="1 2">
    <name type="scientific">Rhizopus microsporus ATCC 52813</name>
    <dbReference type="NCBI Taxonomy" id="1340429"/>
    <lineage>
        <taxon>Eukaryota</taxon>
        <taxon>Fungi</taxon>
        <taxon>Fungi incertae sedis</taxon>
        <taxon>Mucoromycota</taxon>
        <taxon>Mucoromycotina</taxon>
        <taxon>Mucoromycetes</taxon>
        <taxon>Mucorales</taxon>
        <taxon>Mucorineae</taxon>
        <taxon>Rhizopodaceae</taxon>
        <taxon>Rhizopus</taxon>
    </lineage>
</organism>
<reference evidence="1 2" key="1">
    <citation type="journal article" date="2016" name="Proc. Natl. Acad. Sci. U.S.A.">
        <title>Lipid metabolic changes in an early divergent fungus govern the establishment of a mutualistic symbiosis with endobacteria.</title>
        <authorList>
            <person name="Lastovetsky O.A."/>
            <person name="Gaspar M.L."/>
            <person name="Mondo S.J."/>
            <person name="LaButti K.M."/>
            <person name="Sandor L."/>
            <person name="Grigoriev I.V."/>
            <person name="Henry S.A."/>
            <person name="Pawlowska T.E."/>
        </authorList>
    </citation>
    <scope>NUCLEOTIDE SEQUENCE [LARGE SCALE GENOMIC DNA]</scope>
    <source>
        <strain evidence="1 2">ATCC 52813</strain>
    </source>
</reference>